<dbReference type="AlphaFoldDB" id="A0A6J7UMZ8"/>
<sequence length="319" mass="33655">MLLECQVTQDKKLSDCADEFAQKDVYAIVATDDGVGTLSALEELAQTTPVVVANPVGVSVLVSQGVTAITPGMPGLMLSLAIMATGQLTGENKSISVVHSGSEQSNSIFASIVRPVLVKSGVRVENISEVVVPDDATSDEVVELLTDAGITSSAVIADVAGNSCSGFTNWVNSLTTQPVVLAVDACALSNSKRETENWFVARYGNDFTNVRDSEFGKRSWVSSYREGIRAAVLAVVDLLNDRTERNLSVAEVKSGFNASIENIRGFSQSPQCALVLSYVALCTTQVGLSQVKNGELIDVRGGTTGNPIELFTEIQPSGS</sequence>
<reference evidence="1" key="1">
    <citation type="submission" date="2020-05" db="EMBL/GenBank/DDBJ databases">
        <authorList>
            <person name="Chiriac C."/>
            <person name="Salcher M."/>
            <person name="Ghai R."/>
            <person name="Kavagutti S V."/>
        </authorList>
    </citation>
    <scope>NUCLEOTIDE SEQUENCE</scope>
</reference>
<name>A0A6J7UMZ8_9ZZZZ</name>
<gene>
    <name evidence="1" type="ORF">UFOPK4347_01460</name>
</gene>
<dbReference type="EMBL" id="CAFBQU010000055">
    <property type="protein sequence ID" value="CAB5067380.1"/>
    <property type="molecule type" value="Genomic_DNA"/>
</dbReference>
<protein>
    <submittedName>
        <fullName evidence="1">Unannotated protein</fullName>
    </submittedName>
</protein>
<organism evidence="1">
    <name type="scientific">freshwater metagenome</name>
    <dbReference type="NCBI Taxonomy" id="449393"/>
    <lineage>
        <taxon>unclassified sequences</taxon>
        <taxon>metagenomes</taxon>
        <taxon>ecological metagenomes</taxon>
    </lineage>
</organism>
<proteinExistence type="predicted"/>
<evidence type="ECO:0000313" key="1">
    <source>
        <dbReference type="EMBL" id="CAB5067380.1"/>
    </source>
</evidence>
<accession>A0A6J7UMZ8</accession>